<dbReference type="SUPFAM" id="SSF50621">
    <property type="entry name" value="Alanine racemase C-terminal domain-like"/>
    <property type="match status" value="1"/>
</dbReference>
<sequence>MLKTPYYLIDKRALLQNLEVIRRIRERSGAKVLLALKCFATWSVFDLMREYMDGTTSSSLFEVRLGREKFGGETHAYSVAYAEDDIDDVVACADKIIFNSLSQLERYAPRASAIPRGLRLNPGISVSGYDLANPARPFSRLGETDLDRIAQAMPMIDGFMVHNNCENRDFTRFDALLTELEHRYGHLLGQINWISLGGGIHFTEPGYALDAFCDRLRRFSEQYGVQVYLEPGEAAITNTATLEVTVLDVMRNEKNLAIVDAATEAHMLDLLIYRMSARVQPDQGPHRYVIYGNSCLAGDVFGEFSFESPLQPGSRISIQDAAGYTMVKKNWFNGVRMPAIAIRELDGEIRLVREFGYQDYVDSLS</sequence>
<dbReference type="PIRSF" id="PIRSF038941">
    <property type="entry name" value="NspC"/>
    <property type="match status" value="1"/>
</dbReference>
<comment type="function">
    <text evidence="11">Catalyzes the decarboxylation of carboxynorspermidine and carboxyspermidine.</text>
</comment>
<dbReference type="RefSeq" id="WP_003814461.1">
    <property type="nucleotide sequence ID" value="NC_019382.1"/>
</dbReference>
<keyword evidence="11" id="KW-0963">Cytoplasm</keyword>
<dbReference type="Gene3D" id="2.40.37.10">
    <property type="entry name" value="Lyase, Ornithine Decarboxylase, Chain A, domain 1"/>
    <property type="match status" value="1"/>
</dbReference>
<accession>A0A0C6PD04</accession>
<comment type="subunit">
    <text evidence="11">Homodimer.</text>
</comment>
<proteinExistence type="inferred from homology"/>
<protein>
    <recommendedName>
        <fullName evidence="3 11">Carboxynorspermidine/carboxyspermidine decarboxylase</fullName>
        <shortName evidence="11">CANS DC/CAS DC</shortName>
        <shortName evidence="11">CANSDC/CASDC</shortName>
        <ecNumber evidence="2 11">4.1.1.96</ecNumber>
    </recommendedName>
</protein>
<dbReference type="PANTHER" id="PTHR43727:SF1">
    <property type="entry name" value="CARBOXYNORSPERMIDINE_CARBOXYSPERMIDINE DECARBOXYLASE"/>
    <property type="match status" value="1"/>
</dbReference>
<feature type="domain" description="Orn/DAP/Arg decarboxylase 2 C-terminal" evidence="13">
    <location>
        <begin position="157"/>
        <end position="321"/>
    </location>
</feature>
<dbReference type="InterPro" id="IPR022643">
    <property type="entry name" value="De-COase2_C"/>
</dbReference>
<dbReference type="GO" id="GO:0008295">
    <property type="term" value="P:spermidine biosynthetic process"/>
    <property type="evidence" value="ECO:0007669"/>
    <property type="project" value="UniProtKB-KW"/>
</dbReference>
<evidence type="ECO:0000256" key="8">
    <source>
        <dbReference type="ARBA" id="ARBA00025802"/>
    </source>
</evidence>
<dbReference type="GO" id="GO:0045312">
    <property type="term" value="P:nor-spermidine biosynthetic process"/>
    <property type="evidence" value="ECO:0007669"/>
    <property type="project" value="InterPro"/>
</dbReference>
<dbReference type="GeneID" id="69600686"/>
<evidence type="ECO:0000256" key="10">
    <source>
        <dbReference type="ARBA" id="ARBA00047389"/>
    </source>
</evidence>
<dbReference type="Pfam" id="PF00278">
    <property type="entry name" value="Orn_DAP_Arg_deC"/>
    <property type="match status" value="1"/>
</dbReference>
<keyword evidence="11" id="KW-0620">Polyamine biosynthesis</keyword>
<gene>
    <name evidence="14" type="primary">nspC</name>
    <name evidence="14" type="ORF">BN112_4285</name>
</gene>
<dbReference type="EMBL" id="HE965806">
    <property type="protein sequence ID" value="CCJ56199.1"/>
    <property type="molecule type" value="Genomic_DNA"/>
</dbReference>
<dbReference type="HOGENOM" id="CLU_038560_0_0_4"/>
<dbReference type="Gene3D" id="3.20.20.10">
    <property type="entry name" value="Alanine racemase"/>
    <property type="match status" value="1"/>
</dbReference>
<dbReference type="GO" id="GO:0005737">
    <property type="term" value="C:cytoplasm"/>
    <property type="evidence" value="ECO:0007669"/>
    <property type="project" value="UniProtKB-SubCell"/>
</dbReference>
<keyword evidence="7 11" id="KW-0456">Lyase</keyword>
<dbReference type="GeneID" id="93205471"/>
<evidence type="ECO:0000256" key="4">
    <source>
        <dbReference type="ARBA" id="ARBA00022793"/>
    </source>
</evidence>
<dbReference type="InterPro" id="IPR029066">
    <property type="entry name" value="PLP-binding_barrel"/>
</dbReference>
<evidence type="ECO:0000256" key="2">
    <source>
        <dbReference type="ARBA" id="ARBA00012259"/>
    </source>
</evidence>
<evidence type="ECO:0000256" key="1">
    <source>
        <dbReference type="ARBA" id="ARBA00001933"/>
    </source>
</evidence>
<dbReference type="InterPro" id="IPR009006">
    <property type="entry name" value="Ala_racemase/Decarboxylase_C"/>
</dbReference>
<dbReference type="CDD" id="cd06829">
    <property type="entry name" value="PLPDE_III_CANSDC"/>
    <property type="match status" value="1"/>
</dbReference>
<feature type="binding site" evidence="12">
    <location>
        <position position="269"/>
    </location>
    <ligand>
        <name>substrate</name>
    </ligand>
</feature>
<evidence type="ECO:0000256" key="5">
    <source>
        <dbReference type="ARBA" id="ARBA00022898"/>
    </source>
</evidence>
<comment type="subcellular location">
    <subcellularLocation>
        <location evidence="11">Cytoplasm</location>
    </subcellularLocation>
</comment>
<dbReference type="AlphaFoldDB" id="A0A0C6PD04"/>
<dbReference type="GO" id="GO:0009089">
    <property type="term" value="P:lysine biosynthetic process via diaminopimelate"/>
    <property type="evidence" value="ECO:0007669"/>
    <property type="project" value="TreeGrafter"/>
</dbReference>
<dbReference type="GO" id="GO:0008836">
    <property type="term" value="F:diaminopimelate decarboxylase activity"/>
    <property type="evidence" value="ECO:0007669"/>
    <property type="project" value="TreeGrafter"/>
</dbReference>
<comment type="catalytic activity">
    <reaction evidence="10 11">
        <text>carboxynorspermidine + H(+) = norspermidine + CO2</text>
        <dbReference type="Rhea" id="RHEA:34099"/>
        <dbReference type="ChEBI" id="CHEBI:15378"/>
        <dbReference type="ChEBI" id="CHEBI:16526"/>
        <dbReference type="ChEBI" id="CHEBI:57920"/>
        <dbReference type="ChEBI" id="CHEBI:65070"/>
        <dbReference type="EC" id="4.1.1.96"/>
    </reaction>
</comment>
<keyword evidence="5 11" id="KW-0663">Pyridoxal phosphate</keyword>
<evidence type="ECO:0000256" key="3">
    <source>
        <dbReference type="ARBA" id="ARBA00013633"/>
    </source>
</evidence>
<feature type="binding site" evidence="12">
    <location>
        <position position="233"/>
    </location>
    <ligand>
        <name>substrate</name>
    </ligand>
</feature>
<dbReference type="OrthoDB" id="9804410at2"/>
<dbReference type="EC" id="4.1.1.96" evidence="2 11"/>
<evidence type="ECO:0000313" key="14">
    <source>
        <dbReference type="EMBL" id="CCJ56199.1"/>
    </source>
</evidence>
<dbReference type="PANTHER" id="PTHR43727">
    <property type="entry name" value="DIAMINOPIMELATE DECARBOXYLASE"/>
    <property type="match status" value="1"/>
</dbReference>
<comment type="cofactor">
    <cofactor evidence="1 11">
        <name>pyridoxal 5'-phosphate</name>
        <dbReference type="ChEBI" id="CHEBI:597326"/>
    </cofactor>
</comment>
<evidence type="ECO:0000256" key="11">
    <source>
        <dbReference type="PIRNR" id="PIRNR038941"/>
    </source>
</evidence>
<evidence type="ECO:0000259" key="13">
    <source>
        <dbReference type="Pfam" id="PF00278"/>
    </source>
</evidence>
<dbReference type="InterPro" id="IPR005730">
    <property type="entry name" value="Nsp_de-COase"/>
</dbReference>
<reference evidence="14 15" key="1">
    <citation type="journal article" date="2012" name="BMC Genomics">
        <title>Comparative genomics of the classical Bordetella subspecies: the evolution and exchange of virulence-associated diversity amongst closely related pathogens.</title>
        <authorList>
            <person name="Park J."/>
            <person name="Zhang Y."/>
            <person name="Buboltz A.M."/>
            <person name="Zhang X."/>
            <person name="Schuster S.C."/>
            <person name="Ahuja U."/>
            <person name="Liu M."/>
            <person name="Miller J.F."/>
            <person name="Sebaihia M."/>
            <person name="Bentley S.D."/>
            <person name="Parkhill J."/>
            <person name="Harvill E.T."/>
        </authorList>
    </citation>
    <scope>NUCLEOTIDE SEQUENCE [LARGE SCALE GENOMIC DNA]</scope>
    <source>
        <strain evidence="14 15">253</strain>
    </source>
</reference>
<dbReference type="KEGG" id="bbh:BN112_4285"/>
<dbReference type="SUPFAM" id="SSF51419">
    <property type="entry name" value="PLP-binding barrel"/>
    <property type="match status" value="1"/>
</dbReference>
<dbReference type="NCBIfam" id="TIGR01047">
    <property type="entry name" value="nspC"/>
    <property type="match status" value="1"/>
</dbReference>
<comment type="catalytic activity">
    <reaction evidence="9 11">
        <text>carboxyspermidine + H(+) = spermidine + CO2</text>
        <dbReference type="Rhea" id="RHEA:34095"/>
        <dbReference type="ChEBI" id="CHEBI:15378"/>
        <dbReference type="ChEBI" id="CHEBI:16526"/>
        <dbReference type="ChEBI" id="CHEBI:57834"/>
        <dbReference type="ChEBI" id="CHEBI:65072"/>
        <dbReference type="EC" id="4.1.1.96"/>
    </reaction>
</comment>
<evidence type="ECO:0000256" key="7">
    <source>
        <dbReference type="ARBA" id="ARBA00023239"/>
    </source>
</evidence>
<evidence type="ECO:0000256" key="9">
    <source>
        <dbReference type="ARBA" id="ARBA00047351"/>
    </source>
</evidence>
<keyword evidence="4 11" id="KW-0210">Decarboxylase</keyword>
<dbReference type="Proteomes" id="UP000007564">
    <property type="component" value="Chromosome"/>
</dbReference>
<evidence type="ECO:0000256" key="12">
    <source>
        <dbReference type="PIRSR" id="PIRSR038941-1"/>
    </source>
</evidence>
<keyword evidence="6 11" id="KW-0745">Spermidine biosynthesis</keyword>
<evidence type="ECO:0000313" key="15">
    <source>
        <dbReference type="Proteomes" id="UP000007564"/>
    </source>
</evidence>
<name>A0A0C6PD04_BORBO</name>
<evidence type="ECO:0000256" key="6">
    <source>
        <dbReference type="ARBA" id="ARBA00023066"/>
    </source>
</evidence>
<organism evidence="14 15">
    <name type="scientific">Bordetella bronchiseptica 253</name>
    <dbReference type="NCBI Taxonomy" id="568707"/>
    <lineage>
        <taxon>Bacteria</taxon>
        <taxon>Pseudomonadati</taxon>
        <taxon>Pseudomonadota</taxon>
        <taxon>Betaproteobacteria</taxon>
        <taxon>Burkholderiales</taxon>
        <taxon>Alcaligenaceae</taxon>
        <taxon>Bordetella</taxon>
    </lineage>
</organism>
<comment type="similarity">
    <text evidence="8 11">Belongs to the Orn/Lys/Arg decarboxylase class-II family. NspC subfamily.</text>
</comment>
<dbReference type="SMR" id="A0A0C6PD04"/>